<keyword evidence="2" id="KW-1185">Reference proteome</keyword>
<gene>
    <name evidence="1" type="ORF">LT40_04925</name>
</gene>
<protein>
    <submittedName>
        <fullName evidence="1">Uncharacterized protein</fullName>
    </submittedName>
</protein>
<dbReference type="AlphaFoldDB" id="A0A089YQY1"/>
<reference evidence="1 2" key="1">
    <citation type="journal article" date="2015" name="J. Biotechnol.">
        <title>Complete genome sequence of Pseudomonas rhizosphaerae IH5T (=DSM 16299T), a phosphate-solubilizing rhizobacterium for bacterial biofertilizer.</title>
        <authorList>
            <person name="Kwak Y."/>
            <person name="Jung B.K."/>
            <person name="Shin J.H."/>
        </authorList>
    </citation>
    <scope>NUCLEOTIDE SEQUENCE [LARGE SCALE GENOMIC DNA]</scope>
    <source>
        <strain evidence="1">DSM 16299</strain>
    </source>
</reference>
<dbReference type="HOGENOM" id="CLU_2702037_0_0_6"/>
<dbReference type="EMBL" id="CP009533">
    <property type="protein sequence ID" value="AIS16792.1"/>
    <property type="molecule type" value="Genomic_DNA"/>
</dbReference>
<sequence length="73" mass="7900">MVLAGYRAGNRSYEYAGIISLAAPSAMAKAGAAGFLLMEPLPQIPLEAPPRLPRSAIEQAKRLMEKSFLEIRV</sequence>
<accession>A0A089YQY1</accession>
<name>A0A089YQY1_9PSED</name>
<evidence type="ECO:0000313" key="2">
    <source>
        <dbReference type="Proteomes" id="UP000029499"/>
    </source>
</evidence>
<dbReference type="KEGG" id="prh:LT40_04925"/>
<dbReference type="Proteomes" id="UP000029499">
    <property type="component" value="Chromosome"/>
</dbReference>
<evidence type="ECO:0000313" key="1">
    <source>
        <dbReference type="EMBL" id="AIS16792.1"/>
    </source>
</evidence>
<proteinExistence type="predicted"/>
<organism evidence="1 2">
    <name type="scientific">Pseudomonas rhizosphaerae</name>
    <dbReference type="NCBI Taxonomy" id="216142"/>
    <lineage>
        <taxon>Bacteria</taxon>
        <taxon>Pseudomonadati</taxon>
        <taxon>Pseudomonadota</taxon>
        <taxon>Gammaproteobacteria</taxon>
        <taxon>Pseudomonadales</taxon>
        <taxon>Pseudomonadaceae</taxon>
        <taxon>Pseudomonas</taxon>
    </lineage>
</organism>